<comment type="caution">
    <text evidence="2">The sequence shown here is derived from an EMBL/GenBank/DDBJ whole genome shotgun (WGS) entry which is preliminary data.</text>
</comment>
<dbReference type="OrthoDB" id="2389355at2759"/>
<protein>
    <submittedName>
        <fullName evidence="2">22697_t:CDS:1</fullName>
    </submittedName>
</protein>
<evidence type="ECO:0000313" key="2">
    <source>
        <dbReference type="EMBL" id="CAG8641948.1"/>
    </source>
</evidence>
<feature type="region of interest" description="Disordered" evidence="1">
    <location>
        <begin position="1"/>
        <end position="32"/>
    </location>
</feature>
<evidence type="ECO:0000256" key="1">
    <source>
        <dbReference type="SAM" id="MobiDB-lite"/>
    </source>
</evidence>
<dbReference type="Proteomes" id="UP000789759">
    <property type="component" value="Unassembled WGS sequence"/>
</dbReference>
<proteinExistence type="predicted"/>
<name>A0A9N9GXP7_9GLOM</name>
<gene>
    <name evidence="2" type="ORF">CPELLU_LOCUS8900</name>
</gene>
<sequence>MDDISDVEEFQFDEVNPEFEQESETESLVEESIDDEEIPEIACFTSRFRIKTIIHSNLPIEYPATSPEGVATIFHITDWADPSHAWKNVQYSMGGGGIHLIKESPYFGNVQVNKEERDCMGIKVCQFTDPSLTSIEHNEVDIESSLWKNITENRNTDFKKTSTYITYLAAKGTSCKFKYNNEIACSGNPVLCKSRISQDLPNVYQWFIGCSMYRVGDKWHRYIKVDSEK</sequence>
<dbReference type="EMBL" id="CAJVQA010006515">
    <property type="protein sequence ID" value="CAG8641948.1"/>
    <property type="molecule type" value="Genomic_DNA"/>
</dbReference>
<reference evidence="2" key="1">
    <citation type="submission" date="2021-06" db="EMBL/GenBank/DDBJ databases">
        <authorList>
            <person name="Kallberg Y."/>
            <person name="Tangrot J."/>
            <person name="Rosling A."/>
        </authorList>
    </citation>
    <scope>NUCLEOTIDE SEQUENCE</scope>
    <source>
        <strain evidence="2">FL966</strain>
    </source>
</reference>
<organism evidence="2 3">
    <name type="scientific">Cetraspora pellucida</name>
    <dbReference type="NCBI Taxonomy" id="1433469"/>
    <lineage>
        <taxon>Eukaryota</taxon>
        <taxon>Fungi</taxon>
        <taxon>Fungi incertae sedis</taxon>
        <taxon>Mucoromycota</taxon>
        <taxon>Glomeromycotina</taxon>
        <taxon>Glomeromycetes</taxon>
        <taxon>Diversisporales</taxon>
        <taxon>Gigasporaceae</taxon>
        <taxon>Cetraspora</taxon>
    </lineage>
</organism>
<evidence type="ECO:0000313" key="3">
    <source>
        <dbReference type="Proteomes" id="UP000789759"/>
    </source>
</evidence>
<keyword evidence="3" id="KW-1185">Reference proteome</keyword>
<dbReference type="AlphaFoldDB" id="A0A9N9GXP7"/>
<feature type="non-terminal residue" evidence="2">
    <location>
        <position position="1"/>
    </location>
</feature>
<accession>A0A9N9GXP7</accession>